<feature type="domain" description="Lipoyl-binding" evidence="2">
    <location>
        <begin position="27"/>
        <end position="102"/>
    </location>
</feature>
<evidence type="ECO:0000256" key="1">
    <source>
        <dbReference type="ARBA" id="ARBA00023267"/>
    </source>
</evidence>
<dbReference type="SUPFAM" id="SSF51230">
    <property type="entry name" value="Single hybrid motif"/>
    <property type="match status" value="1"/>
</dbReference>
<evidence type="ECO:0000259" key="2">
    <source>
        <dbReference type="PROSITE" id="PS50968"/>
    </source>
</evidence>
<dbReference type="RefSeq" id="WP_136448656.1">
    <property type="nucleotide sequence ID" value="NZ_SSXH01000379.1"/>
</dbReference>
<dbReference type="InterPro" id="IPR011053">
    <property type="entry name" value="Single_hybrid_motif"/>
</dbReference>
<accession>A0A4V3Z6Z6</accession>
<dbReference type="CDD" id="cd06850">
    <property type="entry name" value="biotinyl_domain"/>
    <property type="match status" value="1"/>
</dbReference>
<evidence type="ECO:0000313" key="3">
    <source>
        <dbReference type="EMBL" id="THJ72239.1"/>
    </source>
</evidence>
<sequence>VADGATLWLGADGAAWPVSEHRRRSTAAAVEAGGEARSPMPGTVIAVHAAAGDEVAVGAPLVVVEAMKMEHTVGAPVAGVVKDVLVGIGEQVTLDAVLAVVDPAPAES</sequence>
<dbReference type="PROSITE" id="PS50968">
    <property type="entry name" value="BIOTINYL_LIPOYL"/>
    <property type="match status" value="1"/>
</dbReference>
<evidence type="ECO:0000313" key="4">
    <source>
        <dbReference type="Proteomes" id="UP000305282"/>
    </source>
</evidence>
<dbReference type="FunFam" id="2.40.50.100:FF:000003">
    <property type="entry name" value="Acetyl-CoA carboxylase biotin carboxyl carrier protein"/>
    <property type="match status" value="1"/>
</dbReference>
<dbReference type="Pfam" id="PF00364">
    <property type="entry name" value="Biotin_lipoyl"/>
    <property type="match status" value="1"/>
</dbReference>
<dbReference type="InterPro" id="IPR050709">
    <property type="entry name" value="Biotin_Carboxyl_Carrier/Decarb"/>
</dbReference>
<dbReference type="EMBL" id="SSXH01000379">
    <property type="protein sequence ID" value="THJ72239.1"/>
    <property type="molecule type" value="Genomic_DNA"/>
</dbReference>
<gene>
    <name evidence="3" type="ORF">E7Y31_14875</name>
</gene>
<reference evidence="3 4" key="1">
    <citation type="submission" date="2019-04" db="EMBL/GenBank/DDBJ databases">
        <title>Draft genome sequences for three unisolated Alnus-infective Frankia Sp+ strains, AgTrS, AiOr and AvVan, the first sequenced Frankia strains able to sporulate in-planta.</title>
        <authorList>
            <person name="Bethencourt L."/>
            <person name="Vautrin F."/>
            <person name="Taib N."/>
            <person name="Dubost A."/>
            <person name="Castro-Garcia L."/>
            <person name="Imbaud O."/>
            <person name="Abrouk D."/>
            <person name="Fournier P."/>
            <person name="Briolay J."/>
            <person name="Nguyen A."/>
            <person name="Normand P."/>
            <person name="Fernandez M.P."/>
            <person name="Brochier-Armanet C."/>
            <person name="Herrera-Belaroussi A."/>
        </authorList>
    </citation>
    <scope>NUCLEOTIDE SEQUENCE [LARGE SCALE GENOMIC DNA]</scope>
    <source>
        <strain evidence="3 4">AvVan</strain>
    </source>
</reference>
<dbReference type="Gene3D" id="2.40.50.100">
    <property type="match status" value="1"/>
</dbReference>
<keyword evidence="1" id="KW-0092">Biotin</keyword>
<feature type="non-terminal residue" evidence="3">
    <location>
        <position position="1"/>
    </location>
</feature>
<keyword evidence="4" id="KW-1185">Reference proteome</keyword>
<proteinExistence type="predicted"/>
<name>A0A4V3Z6Z6_9ACTN</name>
<comment type="caution">
    <text evidence="3">The sequence shown here is derived from an EMBL/GenBank/DDBJ whole genome shotgun (WGS) entry which is preliminary data.</text>
</comment>
<organism evidence="3 4">
    <name type="scientific">Candidatus Frankia alpina</name>
    <dbReference type="NCBI Taxonomy" id="2699483"/>
    <lineage>
        <taxon>Bacteria</taxon>
        <taxon>Bacillati</taxon>
        <taxon>Actinomycetota</taxon>
        <taxon>Actinomycetes</taxon>
        <taxon>Frankiales</taxon>
        <taxon>Frankiaceae</taxon>
        <taxon>Frankia</taxon>
    </lineage>
</organism>
<dbReference type="InterPro" id="IPR000089">
    <property type="entry name" value="Biotin_lipoyl"/>
</dbReference>
<dbReference type="OrthoDB" id="4271202at2"/>
<protein>
    <submittedName>
        <fullName evidence="3">Acetyl-CoA carboxylase biotin carboxyl carrier protein subunit</fullName>
    </submittedName>
</protein>
<dbReference type="PANTHER" id="PTHR45266:SF3">
    <property type="entry name" value="OXALOACETATE DECARBOXYLASE ALPHA CHAIN"/>
    <property type="match status" value="1"/>
</dbReference>
<dbReference type="AlphaFoldDB" id="A0A4V3Z6Z6"/>
<dbReference type="PANTHER" id="PTHR45266">
    <property type="entry name" value="OXALOACETATE DECARBOXYLASE ALPHA CHAIN"/>
    <property type="match status" value="1"/>
</dbReference>
<dbReference type="Proteomes" id="UP000305282">
    <property type="component" value="Unassembled WGS sequence"/>
</dbReference>